<protein>
    <submittedName>
        <fullName evidence="2">Uncharacterized protein</fullName>
    </submittedName>
</protein>
<organism evidence="2 3">
    <name type="scientific">Caerostris extrusa</name>
    <name type="common">Bark spider</name>
    <name type="synonym">Caerostris bankana</name>
    <dbReference type="NCBI Taxonomy" id="172846"/>
    <lineage>
        <taxon>Eukaryota</taxon>
        <taxon>Metazoa</taxon>
        <taxon>Ecdysozoa</taxon>
        <taxon>Arthropoda</taxon>
        <taxon>Chelicerata</taxon>
        <taxon>Arachnida</taxon>
        <taxon>Araneae</taxon>
        <taxon>Araneomorphae</taxon>
        <taxon>Entelegynae</taxon>
        <taxon>Araneoidea</taxon>
        <taxon>Araneidae</taxon>
        <taxon>Caerostris</taxon>
    </lineage>
</organism>
<dbReference type="Proteomes" id="UP001054945">
    <property type="component" value="Unassembled WGS sequence"/>
</dbReference>
<dbReference type="AlphaFoldDB" id="A0AAV4MG78"/>
<keyword evidence="3" id="KW-1185">Reference proteome</keyword>
<evidence type="ECO:0000313" key="2">
    <source>
        <dbReference type="EMBL" id="GIX70850.1"/>
    </source>
</evidence>
<evidence type="ECO:0000313" key="3">
    <source>
        <dbReference type="Proteomes" id="UP001054945"/>
    </source>
</evidence>
<comment type="caution">
    <text evidence="2">The sequence shown here is derived from an EMBL/GenBank/DDBJ whole genome shotgun (WGS) entry which is preliminary data.</text>
</comment>
<reference evidence="2 3" key="1">
    <citation type="submission" date="2021-06" db="EMBL/GenBank/DDBJ databases">
        <title>Caerostris extrusa draft genome.</title>
        <authorList>
            <person name="Kono N."/>
            <person name="Arakawa K."/>
        </authorList>
    </citation>
    <scope>NUCLEOTIDE SEQUENCE [LARGE SCALE GENOMIC DNA]</scope>
</reference>
<accession>A0AAV4MG78</accession>
<proteinExistence type="predicted"/>
<dbReference type="EMBL" id="BPLR01019701">
    <property type="protein sequence ID" value="GIX70850.1"/>
    <property type="molecule type" value="Genomic_DNA"/>
</dbReference>
<sequence>MTAPQRGFSRNWGGNDALFCMPSSGEDPHMRWRMWRRPKEWYLFLSHSFTKPQYLVPFLFLWELREPAPDRCRAENEGHPGITDGILGSLPAEGYGCILCRPSFSVREFRKNGSLIAGGMSADRCRKIDEQPQTLQINRPPSPQRIPIQSRNSGKDARASRSMAFGGKREARQGRATPSPRHVEYPYAEPHGVECQHASVSSLPLFLFILVEKWTFGTEIVARSVGDKKNSTLL</sequence>
<evidence type="ECO:0000256" key="1">
    <source>
        <dbReference type="SAM" id="MobiDB-lite"/>
    </source>
</evidence>
<name>A0AAV4MG78_CAEEX</name>
<feature type="region of interest" description="Disordered" evidence="1">
    <location>
        <begin position="135"/>
        <end position="183"/>
    </location>
</feature>
<gene>
    <name evidence="2" type="ORF">CEXT_297231</name>
</gene>